<dbReference type="PANTHER" id="PTHR43767:SF1">
    <property type="entry name" value="NONRIBOSOMAL PEPTIDE SYNTHASE PES1 (EUROFUNG)-RELATED"/>
    <property type="match status" value="1"/>
</dbReference>
<dbReference type="EMBL" id="FOEG01000001">
    <property type="protein sequence ID" value="SEO58919.1"/>
    <property type="molecule type" value="Genomic_DNA"/>
</dbReference>
<protein>
    <submittedName>
        <fullName evidence="5">Fatty-acyl-CoA synthase</fullName>
    </submittedName>
</protein>
<dbReference type="PROSITE" id="PS00455">
    <property type="entry name" value="AMP_BINDING"/>
    <property type="match status" value="1"/>
</dbReference>
<keyword evidence="6" id="KW-1185">Reference proteome</keyword>
<dbReference type="AlphaFoldDB" id="A0A1H8QX98"/>
<organism evidence="5 6">
    <name type="scientific">Aquisalimonas asiatica</name>
    <dbReference type="NCBI Taxonomy" id="406100"/>
    <lineage>
        <taxon>Bacteria</taxon>
        <taxon>Pseudomonadati</taxon>
        <taxon>Pseudomonadota</taxon>
        <taxon>Gammaproteobacteria</taxon>
        <taxon>Chromatiales</taxon>
        <taxon>Ectothiorhodospiraceae</taxon>
        <taxon>Aquisalimonas</taxon>
    </lineage>
</organism>
<evidence type="ECO:0000313" key="6">
    <source>
        <dbReference type="Proteomes" id="UP000199657"/>
    </source>
</evidence>
<dbReference type="Gene3D" id="3.30.300.30">
    <property type="match status" value="1"/>
</dbReference>
<dbReference type="InterPro" id="IPR000873">
    <property type="entry name" value="AMP-dep_synth/lig_dom"/>
</dbReference>
<keyword evidence="2" id="KW-0436">Ligase</keyword>
<dbReference type="InterPro" id="IPR025110">
    <property type="entry name" value="AMP-bd_C"/>
</dbReference>
<sequence>MDAGFIPRRAGWPGSRVDPAQPAVSIGAGERWSYGELDERVCRYANSLQARGVRSGDRVGILLLNCLEYWALYLAVMRLGAVAVRLNFRLAPEELAYALNDSGSRTVCFHASLAERIEPIRDAVAADDWVALVDGDAGVPPWAHPWSVLEEGVDEEPDVPVPAADAPAMLMYTSGTTGRPKGALWNHANTLWFAAMQALQWGLDEQTVAMTTGPMYHVGAVEDLTSAALAVGGHAVVLESGGFSIRRVLDIIAARGVTDVFLFPFMIYDLVQLDDGQPVELGTVRRVFCGGDPLLPWAIQAINDRYPWIELVQVYGLTEGTPIAAATTGEETRHAPESVGRPMPFTEISIRGESGDPLPAGEEGEIWIRSPVVCTAYWQRPDATAETFVDGWCRTGDLGRLNTDGLLCIAGRQKDMIRSGGENIYPAELEDVLMRHEDVREVAIIGVPDPQFVETVCAVVVPRSGAALEADDLVAFCRERLAGYKRPRHVVFVDALPRTPSGKLMKYVLRDTYRPLGDEPGSGGVGPA</sequence>
<reference evidence="5 6" key="1">
    <citation type="submission" date="2016-10" db="EMBL/GenBank/DDBJ databases">
        <authorList>
            <person name="de Groot N.N."/>
        </authorList>
    </citation>
    <scope>NUCLEOTIDE SEQUENCE [LARGE SCALE GENOMIC DNA]</scope>
    <source>
        <strain evidence="5 6">CGMCC 1.6291</strain>
    </source>
</reference>
<evidence type="ECO:0000313" key="5">
    <source>
        <dbReference type="EMBL" id="SEO58919.1"/>
    </source>
</evidence>
<dbReference type="FunFam" id="3.30.300.30:FF:000008">
    <property type="entry name" value="2,3-dihydroxybenzoate-AMP ligase"/>
    <property type="match status" value="1"/>
</dbReference>
<name>A0A1H8QX98_9GAMM</name>
<evidence type="ECO:0000259" key="3">
    <source>
        <dbReference type="Pfam" id="PF00501"/>
    </source>
</evidence>
<accession>A0A1H8QX98</accession>
<dbReference type="InterPro" id="IPR045851">
    <property type="entry name" value="AMP-bd_C_sf"/>
</dbReference>
<dbReference type="InterPro" id="IPR050237">
    <property type="entry name" value="ATP-dep_AMP-bd_enzyme"/>
</dbReference>
<dbReference type="OrthoDB" id="9047442at2"/>
<dbReference type="STRING" id="406100.SAMN04488052_101852"/>
<dbReference type="RefSeq" id="WP_091640178.1">
    <property type="nucleotide sequence ID" value="NZ_FOEG01000001.1"/>
</dbReference>
<dbReference type="PANTHER" id="PTHR43767">
    <property type="entry name" value="LONG-CHAIN-FATTY-ACID--COA LIGASE"/>
    <property type="match status" value="1"/>
</dbReference>
<dbReference type="InterPro" id="IPR020845">
    <property type="entry name" value="AMP-binding_CS"/>
</dbReference>
<dbReference type="SUPFAM" id="SSF56801">
    <property type="entry name" value="Acetyl-CoA synthetase-like"/>
    <property type="match status" value="1"/>
</dbReference>
<evidence type="ECO:0000259" key="4">
    <source>
        <dbReference type="Pfam" id="PF13193"/>
    </source>
</evidence>
<dbReference type="InterPro" id="IPR042099">
    <property type="entry name" value="ANL_N_sf"/>
</dbReference>
<feature type="domain" description="AMP-dependent synthetase/ligase" evidence="3">
    <location>
        <begin position="18"/>
        <end position="378"/>
    </location>
</feature>
<dbReference type="Gene3D" id="3.40.50.12780">
    <property type="entry name" value="N-terminal domain of ligase-like"/>
    <property type="match status" value="1"/>
</dbReference>
<dbReference type="Pfam" id="PF00501">
    <property type="entry name" value="AMP-binding"/>
    <property type="match status" value="1"/>
</dbReference>
<proteinExistence type="inferred from homology"/>
<feature type="domain" description="AMP-binding enzyme C-terminal" evidence="4">
    <location>
        <begin position="428"/>
        <end position="503"/>
    </location>
</feature>
<dbReference type="Pfam" id="PF13193">
    <property type="entry name" value="AMP-binding_C"/>
    <property type="match status" value="1"/>
</dbReference>
<evidence type="ECO:0000256" key="2">
    <source>
        <dbReference type="ARBA" id="ARBA00022598"/>
    </source>
</evidence>
<comment type="similarity">
    <text evidence="1">Belongs to the ATP-dependent AMP-binding enzyme family.</text>
</comment>
<dbReference type="Proteomes" id="UP000199657">
    <property type="component" value="Unassembled WGS sequence"/>
</dbReference>
<evidence type="ECO:0000256" key="1">
    <source>
        <dbReference type="ARBA" id="ARBA00006432"/>
    </source>
</evidence>
<gene>
    <name evidence="5" type="ORF">SAMN04488052_101852</name>
</gene>
<dbReference type="GO" id="GO:0016878">
    <property type="term" value="F:acid-thiol ligase activity"/>
    <property type="evidence" value="ECO:0007669"/>
    <property type="project" value="UniProtKB-ARBA"/>
</dbReference>